<dbReference type="EMBL" id="LPUY01000082">
    <property type="protein sequence ID" value="KUP91905.1"/>
    <property type="molecule type" value="Genomic_DNA"/>
</dbReference>
<dbReference type="GO" id="GO:0007234">
    <property type="term" value="P:osmosensory signaling via phosphorelay pathway"/>
    <property type="evidence" value="ECO:0007669"/>
    <property type="project" value="TreeGrafter"/>
</dbReference>
<dbReference type="Proteomes" id="UP000068382">
    <property type="component" value="Unassembled WGS sequence"/>
</dbReference>
<dbReference type="PRINTS" id="PR00344">
    <property type="entry name" value="BCTRLSENSOR"/>
</dbReference>
<dbReference type="Gene3D" id="1.10.287.130">
    <property type="match status" value="1"/>
</dbReference>
<dbReference type="SUPFAM" id="SSF55874">
    <property type="entry name" value="ATPase domain of HSP90 chaperone/DNA topoisomerase II/histidine kinase"/>
    <property type="match status" value="1"/>
</dbReference>
<accession>A0A132BU38</accession>
<dbReference type="GO" id="GO:0000155">
    <property type="term" value="F:phosphorelay sensor kinase activity"/>
    <property type="evidence" value="ECO:0007669"/>
    <property type="project" value="InterPro"/>
</dbReference>
<protein>
    <recommendedName>
        <fullName evidence="2">histidine kinase</fullName>
        <ecNumber evidence="2">2.7.13.3</ecNumber>
    </recommendedName>
</protein>
<dbReference type="PANTHER" id="PTHR42878:SF15">
    <property type="entry name" value="BACTERIOPHYTOCHROME"/>
    <property type="match status" value="1"/>
</dbReference>
<dbReference type="Pfam" id="PF00072">
    <property type="entry name" value="Response_reg"/>
    <property type="match status" value="1"/>
</dbReference>
<dbReference type="PANTHER" id="PTHR42878">
    <property type="entry name" value="TWO-COMPONENT HISTIDINE KINASE"/>
    <property type="match status" value="1"/>
</dbReference>
<dbReference type="InterPro" id="IPR011006">
    <property type="entry name" value="CheY-like_superfamily"/>
</dbReference>
<organism evidence="9 10">
    <name type="scientific">Tritonibacter horizontis</name>
    <dbReference type="NCBI Taxonomy" id="1768241"/>
    <lineage>
        <taxon>Bacteria</taxon>
        <taxon>Pseudomonadati</taxon>
        <taxon>Pseudomonadota</taxon>
        <taxon>Alphaproteobacteria</taxon>
        <taxon>Rhodobacterales</taxon>
        <taxon>Paracoccaceae</taxon>
        <taxon>Tritonibacter</taxon>
    </lineage>
</organism>
<dbReference type="SMART" id="SM00388">
    <property type="entry name" value="HisKA"/>
    <property type="match status" value="1"/>
</dbReference>
<evidence type="ECO:0000256" key="5">
    <source>
        <dbReference type="ARBA" id="ARBA00022777"/>
    </source>
</evidence>
<dbReference type="Gene3D" id="3.40.50.2300">
    <property type="match status" value="1"/>
</dbReference>
<feature type="modified residue" description="4-aspartylphosphate" evidence="6">
    <location>
        <position position="55"/>
    </location>
</feature>
<dbReference type="SMART" id="SM00448">
    <property type="entry name" value="REC"/>
    <property type="match status" value="1"/>
</dbReference>
<feature type="domain" description="Histidine kinase" evidence="7">
    <location>
        <begin position="143"/>
        <end position="356"/>
    </location>
</feature>
<gene>
    <name evidence="9" type="primary">cph1_7</name>
    <name evidence="9" type="ORF">TRIHO_32090</name>
</gene>
<dbReference type="GO" id="GO:0030295">
    <property type="term" value="F:protein kinase activator activity"/>
    <property type="evidence" value="ECO:0007669"/>
    <property type="project" value="TreeGrafter"/>
</dbReference>
<dbReference type="InterPro" id="IPR050351">
    <property type="entry name" value="BphY/WalK/GraS-like"/>
</dbReference>
<dbReference type="GO" id="GO:0000156">
    <property type="term" value="F:phosphorelay response regulator activity"/>
    <property type="evidence" value="ECO:0007669"/>
    <property type="project" value="TreeGrafter"/>
</dbReference>
<dbReference type="CDD" id="cd00082">
    <property type="entry name" value="HisKA"/>
    <property type="match status" value="1"/>
</dbReference>
<dbReference type="Gene3D" id="3.30.565.10">
    <property type="entry name" value="Histidine kinase-like ATPase, C-terminal domain"/>
    <property type="match status" value="1"/>
</dbReference>
<keyword evidence="5" id="KW-0418">Kinase</keyword>
<comment type="catalytic activity">
    <reaction evidence="1">
        <text>ATP + protein L-histidine = ADP + protein N-phospho-L-histidine.</text>
        <dbReference type="EC" id="2.7.13.3"/>
    </reaction>
</comment>
<dbReference type="InterPro" id="IPR001789">
    <property type="entry name" value="Sig_transdc_resp-reg_receiver"/>
</dbReference>
<name>A0A132BU38_9RHOB</name>
<evidence type="ECO:0000259" key="8">
    <source>
        <dbReference type="PROSITE" id="PS50110"/>
    </source>
</evidence>
<dbReference type="InterPro" id="IPR003661">
    <property type="entry name" value="HisK_dim/P_dom"/>
</dbReference>
<evidence type="ECO:0000313" key="9">
    <source>
        <dbReference type="EMBL" id="KUP91905.1"/>
    </source>
</evidence>
<evidence type="ECO:0000256" key="4">
    <source>
        <dbReference type="ARBA" id="ARBA00022679"/>
    </source>
</evidence>
<evidence type="ECO:0000313" key="10">
    <source>
        <dbReference type="Proteomes" id="UP000068382"/>
    </source>
</evidence>
<dbReference type="SMART" id="SM00387">
    <property type="entry name" value="HATPase_c"/>
    <property type="match status" value="1"/>
</dbReference>
<comment type="caution">
    <text evidence="9">The sequence shown here is derived from an EMBL/GenBank/DDBJ whole genome shotgun (WGS) entry which is preliminary data.</text>
</comment>
<dbReference type="OrthoDB" id="9760752at2"/>
<dbReference type="EC" id="2.7.13.3" evidence="2"/>
<dbReference type="CDD" id="cd00156">
    <property type="entry name" value="REC"/>
    <property type="match status" value="1"/>
</dbReference>
<evidence type="ECO:0000256" key="6">
    <source>
        <dbReference type="PROSITE-ProRule" id="PRU00169"/>
    </source>
</evidence>
<dbReference type="InterPro" id="IPR004358">
    <property type="entry name" value="Sig_transdc_His_kin-like_C"/>
</dbReference>
<evidence type="ECO:0000256" key="3">
    <source>
        <dbReference type="ARBA" id="ARBA00022553"/>
    </source>
</evidence>
<evidence type="ECO:0000256" key="2">
    <source>
        <dbReference type="ARBA" id="ARBA00012438"/>
    </source>
</evidence>
<dbReference type="Pfam" id="PF00512">
    <property type="entry name" value="HisKA"/>
    <property type="match status" value="1"/>
</dbReference>
<keyword evidence="4 9" id="KW-0808">Transferase</keyword>
<dbReference type="Pfam" id="PF02518">
    <property type="entry name" value="HATPase_c"/>
    <property type="match status" value="1"/>
</dbReference>
<keyword evidence="10" id="KW-1185">Reference proteome</keyword>
<dbReference type="InterPro" id="IPR005467">
    <property type="entry name" value="His_kinase_dom"/>
</dbReference>
<dbReference type="SUPFAM" id="SSF52172">
    <property type="entry name" value="CheY-like"/>
    <property type="match status" value="1"/>
</dbReference>
<dbReference type="InterPro" id="IPR036890">
    <property type="entry name" value="HATPase_C_sf"/>
</dbReference>
<dbReference type="PATRIC" id="fig|1768241.3.peg.3353"/>
<keyword evidence="3 6" id="KW-0597">Phosphoprotein</keyword>
<evidence type="ECO:0000259" key="7">
    <source>
        <dbReference type="PROSITE" id="PS50109"/>
    </source>
</evidence>
<feature type="domain" description="Response regulatory" evidence="8">
    <location>
        <begin position="5"/>
        <end position="120"/>
    </location>
</feature>
<evidence type="ECO:0000256" key="1">
    <source>
        <dbReference type="ARBA" id="ARBA00000085"/>
    </source>
</evidence>
<dbReference type="InterPro" id="IPR003594">
    <property type="entry name" value="HATPase_dom"/>
</dbReference>
<dbReference type="AlphaFoldDB" id="A0A132BU38"/>
<proteinExistence type="predicted"/>
<dbReference type="PROSITE" id="PS50109">
    <property type="entry name" value="HIS_KIN"/>
    <property type="match status" value="1"/>
</dbReference>
<dbReference type="RefSeq" id="WP_068245857.1">
    <property type="nucleotide sequence ID" value="NZ_LPUY01000082.1"/>
</dbReference>
<dbReference type="PROSITE" id="PS50110">
    <property type="entry name" value="RESPONSE_REGULATORY"/>
    <property type="match status" value="1"/>
</dbReference>
<sequence length="365" mass="40512">MVEKNILIVDDDLGDRKLMRRHFASLYPSATILEAENGDAALAFSGEEIEVIFLDYLLPGVSGLDLLSSFFRHWPRSVIFIMTGQGDEEIAKSAILSGAADYIAKSSINPGALHRMIGNGLQVARMRWRIEEHQKELQQFSDVLVHDLRAPIRAIKFLSDQILEDFEAGELDEVKREFDLMKRSVTKMSDLIERLASHINPHSEGSPEAVPAESLVESACMAVAQDIANSDATIETDLQDLDVLCFPPDVSQLLQNLIGNSIKYRSGSPPKINISARTLSDGVQFTIADNGIGVPDEYRDRIFEPFKRLQRSSDLPGTGLGLATCAKIAKRHNGEIWCDANVSDGTTIHFTLRLRHNIESLTKRA</sequence>
<reference evidence="9 10" key="1">
    <citation type="submission" date="2015-12" db="EMBL/GenBank/DDBJ databases">
        <title>Genome sequence of the marine Rhodobacteraceae strain O3.65, Candidatus Tritonibacter horizontis.</title>
        <authorList>
            <person name="Poehlein A."/>
            <person name="Giebel H.A."/>
            <person name="Voget S."/>
            <person name="Brinkhoff T."/>
        </authorList>
    </citation>
    <scope>NUCLEOTIDE SEQUENCE [LARGE SCALE GENOMIC DNA]</scope>
    <source>
        <strain evidence="9 10">O3.65</strain>
    </source>
</reference>